<dbReference type="PANTHER" id="PTHR42973:SF39">
    <property type="entry name" value="FAD-BINDING PCMH-TYPE DOMAIN-CONTAINING PROTEIN"/>
    <property type="match status" value="1"/>
</dbReference>
<dbReference type="Proteomes" id="UP000558997">
    <property type="component" value="Unassembled WGS sequence"/>
</dbReference>
<keyword evidence="3" id="KW-0285">Flavoprotein</keyword>
<dbReference type="Pfam" id="PF01565">
    <property type="entry name" value="FAD_binding_4"/>
    <property type="match status" value="1"/>
</dbReference>
<reference evidence="7 8" key="1">
    <citation type="submission" date="2020-08" db="EMBL/GenBank/DDBJ databases">
        <title>Sequencing the genomes of 1000 actinobacteria strains.</title>
        <authorList>
            <person name="Klenk H.-P."/>
        </authorList>
    </citation>
    <scope>NUCLEOTIDE SEQUENCE [LARGE SCALE GENOMIC DNA]</scope>
    <source>
        <strain evidence="7 8">DSM 17294</strain>
    </source>
</reference>
<dbReference type="Gene3D" id="3.30.43.10">
    <property type="entry name" value="Uridine Diphospho-n-acetylenolpyruvylglucosamine Reductase, domain 2"/>
    <property type="match status" value="1"/>
</dbReference>
<dbReference type="InterPro" id="IPR050416">
    <property type="entry name" value="FAD-linked_Oxidoreductase"/>
</dbReference>
<dbReference type="RefSeq" id="WP_184831345.1">
    <property type="nucleotide sequence ID" value="NZ_BAAAVN010000014.1"/>
</dbReference>
<dbReference type="InterPro" id="IPR036318">
    <property type="entry name" value="FAD-bd_PCMH-like_sf"/>
</dbReference>
<evidence type="ECO:0000313" key="7">
    <source>
        <dbReference type="EMBL" id="MBB5977401.1"/>
    </source>
</evidence>
<dbReference type="InterPro" id="IPR016166">
    <property type="entry name" value="FAD-bd_PCMH"/>
</dbReference>
<dbReference type="PANTHER" id="PTHR42973">
    <property type="entry name" value="BINDING OXIDOREDUCTASE, PUTATIVE (AFU_ORTHOLOGUE AFUA_1G17690)-RELATED"/>
    <property type="match status" value="1"/>
</dbReference>
<dbReference type="InterPro" id="IPR006094">
    <property type="entry name" value="Oxid_FAD_bind_N"/>
</dbReference>
<dbReference type="EMBL" id="JACHNF010000001">
    <property type="protein sequence ID" value="MBB5977401.1"/>
    <property type="molecule type" value="Genomic_DNA"/>
</dbReference>
<evidence type="ECO:0000256" key="4">
    <source>
        <dbReference type="ARBA" id="ARBA00022827"/>
    </source>
</evidence>
<evidence type="ECO:0000256" key="2">
    <source>
        <dbReference type="ARBA" id="ARBA00005466"/>
    </source>
</evidence>
<dbReference type="SUPFAM" id="SSF56176">
    <property type="entry name" value="FAD-binding/transporter-associated domain-like"/>
    <property type="match status" value="1"/>
</dbReference>
<dbReference type="Gene3D" id="3.30.465.10">
    <property type="match status" value="1"/>
</dbReference>
<evidence type="ECO:0000259" key="6">
    <source>
        <dbReference type="PROSITE" id="PS51387"/>
    </source>
</evidence>
<name>A0A841DHM6_9ACTN</name>
<organism evidence="7 8">
    <name type="scientific">Kribbella solani</name>
    <dbReference type="NCBI Taxonomy" id="236067"/>
    <lineage>
        <taxon>Bacteria</taxon>
        <taxon>Bacillati</taxon>
        <taxon>Actinomycetota</taxon>
        <taxon>Actinomycetes</taxon>
        <taxon>Propionibacteriales</taxon>
        <taxon>Kribbellaceae</taxon>
        <taxon>Kribbella</taxon>
    </lineage>
</organism>
<dbReference type="InterPro" id="IPR016167">
    <property type="entry name" value="FAD-bd_PCMH_sub1"/>
</dbReference>
<dbReference type="PROSITE" id="PS51387">
    <property type="entry name" value="FAD_PCMH"/>
    <property type="match status" value="1"/>
</dbReference>
<protein>
    <submittedName>
        <fullName evidence="7">FAD/FMN-containing dehydrogenase</fullName>
    </submittedName>
</protein>
<keyword evidence="4" id="KW-0274">FAD</keyword>
<evidence type="ECO:0000313" key="8">
    <source>
        <dbReference type="Proteomes" id="UP000558997"/>
    </source>
</evidence>
<keyword evidence="8" id="KW-1185">Reference proteome</keyword>
<dbReference type="Gene3D" id="3.40.462.20">
    <property type="match status" value="1"/>
</dbReference>
<sequence>MASELVARGDMGFEDLLSGLVWNGRKPTEVPKVIARPVDVAGVVEALAVARRDGLRVGVRSGGHNWLGVCLRPNGMVIDLSGFRQIEIAPDLSTARVGPGVTNDVLDAALERVGRAFPVGHCPSVGVGGYLLSGGFGWNSGEWGLAGERVRRVEVVTAAGEVLIADQDEHPDLFWAACGAGMLFPAVVTWFEIELAARPRHVEWATAVFGREQSRAVADWFATRQEQAPANVEAALRLCREGPGEPTLLEVTVVSFAADREQADRDLKPWSDAHVQPLSATRRVGAISDLFAIEDLLHPIGARYATDNVQSGEPFRSLLERLVTAMDRAPSDLSFIGTGVNPAGSPGADGAFSVASSAFAYPVAIWPDESGDAANDEWVRETMHDVPLAQTSYIAETTPELHPGGVRDCFSAESWERLTEVRRKYDPDGLLEVGYAGIADRLGE</sequence>
<accession>A0A841DHM6</accession>
<dbReference type="GO" id="GO:0071949">
    <property type="term" value="F:FAD binding"/>
    <property type="evidence" value="ECO:0007669"/>
    <property type="project" value="InterPro"/>
</dbReference>
<gene>
    <name evidence="7" type="ORF">HDA44_000742</name>
</gene>
<feature type="domain" description="FAD-binding PCMH-type" evidence="6">
    <location>
        <begin position="27"/>
        <end position="198"/>
    </location>
</feature>
<evidence type="ECO:0000256" key="3">
    <source>
        <dbReference type="ARBA" id="ARBA00022630"/>
    </source>
</evidence>
<proteinExistence type="inferred from homology"/>
<evidence type="ECO:0000256" key="1">
    <source>
        <dbReference type="ARBA" id="ARBA00001974"/>
    </source>
</evidence>
<comment type="cofactor">
    <cofactor evidence="1">
        <name>FAD</name>
        <dbReference type="ChEBI" id="CHEBI:57692"/>
    </cofactor>
</comment>
<dbReference type="InterPro" id="IPR016169">
    <property type="entry name" value="FAD-bd_PCMH_sub2"/>
</dbReference>
<comment type="similarity">
    <text evidence="2">Belongs to the oxygen-dependent FAD-linked oxidoreductase family.</text>
</comment>
<keyword evidence="5" id="KW-0560">Oxidoreductase</keyword>
<dbReference type="AlphaFoldDB" id="A0A841DHM6"/>
<dbReference type="GO" id="GO:0016491">
    <property type="term" value="F:oxidoreductase activity"/>
    <property type="evidence" value="ECO:0007669"/>
    <property type="project" value="UniProtKB-KW"/>
</dbReference>
<comment type="caution">
    <text evidence="7">The sequence shown here is derived from an EMBL/GenBank/DDBJ whole genome shotgun (WGS) entry which is preliminary data.</text>
</comment>
<evidence type="ECO:0000256" key="5">
    <source>
        <dbReference type="ARBA" id="ARBA00023002"/>
    </source>
</evidence>